<evidence type="ECO:0000313" key="3">
    <source>
        <dbReference type="EMBL" id="MFD1324518.1"/>
    </source>
</evidence>
<dbReference type="RefSeq" id="WP_377575287.1">
    <property type="nucleotide sequence ID" value="NZ_JBHTMP010000050.1"/>
</dbReference>
<dbReference type="Pfam" id="PF01471">
    <property type="entry name" value="PG_binding_1"/>
    <property type="match status" value="2"/>
</dbReference>
<keyword evidence="4" id="KW-1185">Reference proteome</keyword>
<dbReference type="Gene3D" id="1.10.101.10">
    <property type="entry name" value="PGBD-like superfamily/PGBD"/>
    <property type="match status" value="2"/>
</dbReference>
<dbReference type="Proteomes" id="UP001597260">
    <property type="component" value="Unassembled WGS sequence"/>
</dbReference>
<protein>
    <submittedName>
        <fullName evidence="3">Peptidoglycan-binding protein</fullName>
    </submittedName>
</protein>
<feature type="domain" description="Peptidoglycan binding-like" evidence="2">
    <location>
        <begin position="282"/>
        <end position="334"/>
    </location>
</feature>
<feature type="compositionally biased region" description="Acidic residues" evidence="1">
    <location>
        <begin position="16"/>
        <end position="27"/>
    </location>
</feature>
<dbReference type="InterPro" id="IPR036366">
    <property type="entry name" value="PGBDSf"/>
</dbReference>
<feature type="compositionally biased region" description="Basic and acidic residues" evidence="1">
    <location>
        <begin position="91"/>
        <end position="108"/>
    </location>
</feature>
<name>A0ABW3YPA1_9ACTN</name>
<sequence>MNPAPGVDEPEVAHSDEDDDAGTMIGEEVEYDLGLDEEAPDDGQTSLLPGLVPAVHLAPALKLLRDEINARWPKRDRASDGWIGDAAHQNRKSDHNPDKDNRSVNALDVDKDGIDPSLVIRKCIAHPSTEYVIFNRTIWSRSRGFKSARYTGSNPHDKHLHVSIGHSSAQEKSTRSWGIATAQVPKLGDRTLSNGCTGSDVREFQILANKLGAKLTVDGAYGSKTEAWVRTFQKSKKLTVDGVVGSKTLTALRAATAAPVPISSPAKRQPGSRTLRRDMTGEDVAFVQRFIGERRCGKPDGKFGSKTEAGVRWYQRMQGLTADGVVGKLTWGKMQVKVTY</sequence>
<gene>
    <name evidence="3" type="ORF">ACFQ4H_25865</name>
</gene>
<feature type="region of interest" description="Disordered" evidence="1">
    <location>
        <begin position="1"/>
        <end position="27"/>
    </location>
</feature>
<accession>A0ABW3YPA1</accession>
<comment type="caution">
    <text evidence="3">The sequence shown here is derived from an EMBL/GenBank/DDBJ whole genome shotgun (WGS) entry which is preliminary data.</text>
</comment>
<dbReference type="InterPro" id="IPR036365">
    <property type="entry name" value="PGBD-like_sf"/>
</dbReference>
<dbReference type="SUPFAM" id="SSF47090">
    <property type="entry name" value="PGBD-like"/>
    <property type="match status" value="2"/>
</dbReference>
<evidence type="ECO:0000259" key="2">
    <source>
        <dbReference type="Pfam" id="PF01471"/>
    </source>
</evidence>
<evidence type="ECO:0000313" key="4">
    <source>
        <dbReference type="Proteomes" id="UP001597260"/>
    </source>
</evidence>
<dbReference type="InterPro" id="IPR002477">
    <property type="entry name" value="Peptidoglycan-bd-like"/>
</dbReference>
<feature type="region of interest" description="Disordered" evidence="1">
    <location>
        <begin position="87"/>
        <end position="108"/>
    </location>
</feature>
<feature type="domain" description="Peptidoglycan binding-like" evidence="2">
    <location>
        <begin position="197"/>
        <end position="252"/>
    </location>
</feature>
<reference evidence="4" key="1">
    <citation type="journal article" date="2019" name="Int. J. Syst. Evol. Microbiol.">
        <title>The Global Catalogue of Microorganisms (GCM) 10K type strain sequencing project: providing services to taxonomists for standard genome sequencing and annotation.</title>
        <authorList>
            <consortium name="The Broad Institute Genomics Platform"/>
            <consortium name="The Broad Institute Genome Sequencing Center for Infectious Disease"/>
            <person name="Wu L."/>
            <person name="Ma J."/>
        </authorList>
    </citation>
    <scope>NUCLEOTIDE SEQUENCE [LARGE SCALE GENOMIC DNA]</scope>
    <source>
        <strain evidence="4">JCM 31037</strain>
    </source>
</reference>
<proteinExistence type="predicted"/>
<evidence type="ECO:0000256" key="1">
    <source>
        <dbReference type="SAM" id="MobiDB-lite"/>
    </source>
</evidence>
<organism evidence="3 4">
    <name type="scientific">Micromonospora sonneratiae</name>
    <dbReference type="NCBI Taxonomy" id="1184706"/>
    <lineage>
        <taxon>Bacteria</taxon>
        <taxon>Bacillati</taxon>
        <taxon>Actinomycetota</taxon>
        <taxon>Actinomycetes</taxon>
        <taxon>Micromonosporales</taxon>
        <taxon>Micromonosporaceae</taxon>
        <taxon>Micromonospora</taxon>
    </lineage>
</organism>
<dbReference type="EMBL" id="JBHTMP010000050">
    <property type="protein sequence ID" value="MFD1324518.1"/>
    <property type="molecule type" value="Genomic_DNA"/>
</dbReference>